<feature type="region of interest" description="Disordered" evidence="8">
    <location>
        <begin position="122"/>
        <end position="147"/>
    </location>
</feature>
<dbReference type="CDD" id="cd00067">
    <property type="entry name" value="GAL4"/>
    <property type="match status" value="1"/>
</dbReference>
<keyword evidence="11" id="KW-1185">Reference proteome</keyword>
<feature type="region of interest" description="Disordered" evidence="8">
    <location>
        <begin position="654"/>
        <end position="702"/>
    </location>
</feature>
<keyword evidence="4" id="KW-0805">Transcription regulation</keyword>
<evidence type="ECO:0000256" key="2">
    <source>
        <dbReference type="ARBA" id="ARBA00022723"/>
    </source>
</evidence>
<keyword evidence="3" id="KW-0862">Zinc</keyword>
<dbReference type="GO" id="GO:0005634">
    <property type="term" value="C:nucleus"/>
    <property type="evidence" value="ECO:0007669"/>
    <property type="project" value="UniProtKB-SubCell"/>
</dbReference>
<dbReference type="SUPFAM" id="SSF57701">
    <property type="entry name" value="Zn2/Cys6 DNA-binding domain"/>
    <property type="match status" value="1"/>
</dbReference>
<feature type="compositionally biased region" description="Polar residues" evidence="8">
    <location>
        <begin position="671"/>
        <end position="694"/>
    </location>
</feature>
<dbReference type="AlphaFoldDB" id="A0A5N6UML0"/>
<reference evidence="10 11" key="1">
    <citation type="submission" date="2019-04" db="EMBL/GenBank/DDBJ databases">
        <title>Friends and foes A comparative genomics study of 23 Aspergillus species from section Flavi.</title>
        <authorList>
            <consortium name="DOE Joint Genome Institute"/>
            <person name="Kjaerbolling I."/>
            <person name="Vesth T."/>
            <person name="Frisvad J.C."/>
            <person name="Nybo J.L."/>
            <person name="Theobald S."/>
            <person name="Kildgaard S."/>
            <person name="Isbrandt T."/>
            <person name="Kuo A."/>
            <person name="Sato A."/>
            <person name="Lyhne E.K."/>
            <person name="Kogle M.E."/>
            <person name="Wiebenga A."/>
            <person name="Kun R.S."/>
            <person name="Lubbers R.J."/>
            <person name="Makela M.R."/>
            <person name="Barry K."/>
            <person name="Chovatia M."/>
            <person name="Clum A."/>
            <person name="Daum C."/>
            <person name="Haridas S."/>
            <person name="He G."/>
            <person name="LaButti K."/>
            <person name="Lipzen A."/>
            <person name="Mondo S."/>
            <person name="Riley R."/>
            <person name="Salamov A."/>
            <person name="Simmons B.A."/>
            <person name="Magnuson J.K."/>
            <person name="Henrissat B."/>
            <person name="Mortensen U.H."/>
            <person name="Larsen T.O."/>
            <person name="Devries R.P."/>
            <person name="Grigoriev I.V."/>
            <person name="Machida M."/>
            <person name="Baker S.E."/>
            <person name="Andersen M.R."/>
        </authorList>
    </citation>
    <scope>NUCLEOTIDE SEQUENCE [LARGE SCALE GENOMIC DNA]</scope>
    <source>
        <strain evidence="10 11">CBS 117626</strain>
    </source>
</reference>
<evidence type="ECO:0000256" key="8">
    <source>
        <dbReference type="SAM" id="MobiDB-lite"/>
    </source>
</evidence>
<dbReference type="InterPro" id="IPR001138">
    <property type="entry name" value="Zn2Cys6_DnaBD"/>
</dbReference>
<gene>
    <name evidence="10" type="ORF">BDV40DRAFT_314382</name>
</gene>
<sequence>MSVSLNSPLRRRPLACVRCRRRKIRCDGGTPACSNCARAGVECFEGTPGSAVSKSRLQYLENRVRELEARGEIGPSANIRAQPTQWRQEQHHSHVSPTQVSQQDIHSIGPTRAIHLTDVQSPLSRTAQRDDTSGASPAVSSSSRITRDQPLAHEVGLLSLTNASDPKYLGPSSGVTFARLIYESVPQSQGLPLAYSRQNDQDQGLNDPGQGPVLCEALQVDLPSMAECQQYAEMYFAASAFYPFISQDVFYTLLGEVFRLSKTSAWESRLPVKLALAQLFLVLSLGARFLEIKLSGTFGSRELFATGMSYGTQIKLHDSIEGVQILLLLVQHSFYSPEGLNAWYLLHTILASCLDLGLQRRDNSNKENESPYQRNIRHLRSAIFWSAYSMDRTLTTILGRPLTLRDEAIDREFPGFDSNDEVEGAATYWDRNSNSREAGPIPGQTPTSYTACIYSLRFDRIVAEIKLMLYRVSRSPSRFPWPADVGAWQQEAQRACVALLQEVQDHQPGRLQSASSPLSGVAVQRLQLKYHQCIMLLYRPSPQMPQPGVDAVQECFTSAMEIIAIYADLHRFSNMECSWLSAHSIFVASITVLYCVWTYPTVRGTTPMEACLKRAELALQLLSFLGQTWTVAQEAGQKLAKLIKSTSEAYDAMTGAPADPQSLDNNAWAGNDQTGFAQSQSQDRTYQTQDGSANPQPPDGKSFLIDELGILRDLFDLGWLDDVPDGNQSFFRL</sequence>
<evidence type="ECO:0000313" key="11">
    <source>
        <dbReference type="Proteomes" id="UP000326950"/>
    </source>
</evidence>
<dbReference type="PANTHER" id="PTHR47782:SF12">
    <property type="entry name" value="ZN(II)2CYS6 TRANSCRIPTION FACTOR (EUROFUNG)"/>
    <property type="match status" value="1"/>
</dbReference>
<evidence type="ECO:0000256" key="3">
    <source>
        <dbReference type="ARBA" id="ARBA00022833"/>
    </source>
</evidence>
<evidence type="ECO:0000256" key="6">
    <source>
        <dbReference type="ARBA" id="ARBA00023163"/>
    </source>
</evidence>
<evidence type="ECO:0000259" key="9">
    <source>
        <dbReference type="PROSITE" id="PS50048"/>
    </source>
</evidence>
<evidence type="ECO:0000313" key="10">
    <source>
        <dbReference type="EMBL" id="KAE8159875.1"/>
    </source>
</evidence>
<dbReference type="SMART" id="SM00066">
    <property type="entry name" value="GAL4"/>
    <property type="match status" value="1"/>
</dbReference>
<dbReference type="PROSITE" id="PS50048">
    <property type="entry name" value="ZN2_CY6_FUNGAL_2"/>
    <property type="match status" value="1"/>
</dbReference>
<dbReference type="CDD" id="cd12148">
    <property type="entry name" value="fungal_TF_MHR"/>
    <property type="match status" value="1"/>
</dbReference>
<organism evidence="10 11">
    <name type="scientific">Aspergillus tamarii</name>
    <dbReference type="NCBI Taxonomy" id="41984"/>
    <lineage>
        <taxon>Eukaryota</taxon>
        <taxon>Fungi</taxon>
        <taxon>Dikarya</taxon>
        <taxon>Ascomycota</taxon>
        <taxon>Pezizomycotina</taxon>
        <taxon>Eurotiomycetes</taxon>
        <taxon>Eurotiomycetidae</taxon>
        <taxon>Eurotiales</taxon>
        <taxon>Aspergillaceae</taxon>
        <taxon>Aspergillus</taxon>
        <taxon>Aspergillus subgen. Circumdati</taxon>
    </lineage>
</organism>
<keyword evidence="2" id="KW-0479">Metal-binding</keyword>
<dbReference type="GO" id="GO:0045944">
    <property type="term" value="P:positive regulation of transcription by RNA polymerase II"/>
    <property type="evidence" value="ECO:0007669"/>
    <property type="project" value="TreeGrafter"/>
</dbReference>
<dbReference type="InterPro" id="IPR036864">
    <property type="entry name" value="Zn2-C6_fun-type_DNA-bd_sf"/>
</dbReference>
<feature type="domain" description="Zn(2)-C6 fungal-type" evidence="9">
    <location>
        <begin position="15"/>
        <end position="43"/>
    </location>
</feature>
<protein>
    <submittedName>
        <fullName evidence="10">Fungal-specific transcription factor domain-containing protein</fullName>
    </submittedName>
</protein>
<dbReference type="Proteomes" id="UP000326950">
    <property type="component" value="Unassembled WGS sequence"/>
</dbReference>
<dbReference type="InterPro" id="IPR052202">
    <property type="entry name" value="Yeast_MetPath_Reg"/>
</dbReference>
<dbReference type="EMBL" id="ML738667">
    <property type="protein sequence ID" value="KAE8159875.1"/>
    <property type="molecule type" value="Genomic_DNA"/>
</dbReference>
<dbReference type="PANTHER" id="PTHR47782">
    <property type="entry name" value="ZN(II)2CYS6 TRANSCRIPTION FACTOR (EUROFUNG)-RELATED"/>
    <property type="match status" value="1"/>
</dbReference>
<dbReference type="GO" id="GO:0043565">
    <property type="term" value="F:sequence-specific DNA binding"/>
    <property type="evidence" value="ECO:0007669"/>
    <property type="project" value="TreeGrafter"/>
</dbReference>
<evidence type="ECO:0000256" key="4">
    <source>
        <dbReference type="ARBA" id="ARBA00023015"/>
    </source>
</evidence>
<proteinExistence type="predicted"/>
<dbReference type="GO" id="GO:0006351">
    <property type="term" value="P:DNA-templated transcription"/>
    <property type="evidence" value="ECO:0007669"/>
    <property type="project" value="InterPro"/>
</dbReference>
<evidence type="ECO:0000256" key="5">
    <source>
        <dbReference type="ARBA" id="ARBA00023125"/>
    </source>
</evidence>
<keyword evidence="6" id="KW-0804">Transcription</keyword>
<keyword evidence="5" id="KW-0238">DNA-binding</keyword>
<keyword evidence="7" id="KW-0539">Nucleus</keyword>
<dbReference type="GO" id="GO:0008270">
    <property type="term" value="F:zinc ion binding"/>
    <property type="evidence" value="ECO:0007669"/>
    <property type="project" value="InterPro"/>
</dbReference>
<name>A0A5N6UML0_ASPTM</name>
<dbReference type="OrthoDB" id="25921at2759"/>
<dbReference type="Pfam" id="PF04082">
    <property type="entry name" value="Fungal_trans"/>
    <property type="match status" value="1"/>
</dbReference>
<evidence type="ECO:0000256" key="1">
    <source>
        <dbReference type="ARBA" id="ARBA00004123"/>
    </source>
</evidence>
<dbReference type="Gene3D" id="4.10.240.10">
    <property type="entry name" value="Zn(2)-C6 fungal-type DNA-binding domain"/>
    <property type="match status" value="1"/>
</dbReference>
<dbReference type="InterPro" id="IPR007219">
    <property type="entry name" value="XnlR_reg_dom"/>
</dbReference>
<evidence type="ECO:0000256" key="7">
    <source>
        <dbReference type="ARBA" id="ARBA00023242"/>
    </source>
</evidence>
<comment type="subcellular location">
    <subcellularLocation>
        <location evidence="1">Nucleus</location>
    </subcellularLocation>
</comment>
<dbReference type="SMART" id="SM00906">
    <property type="entry name" value="Fungal_trans"/>
    <property type="match status" value="1"/>
</dbReference>
<dbReference type="GO" id="GO:0000981">
    <property type="term" value="F:DNA-binding transcription factor activity, RNA polymerase II-specific"/>
    <property type="evidence" value="ECO:0007669"/>
    <property type="project" value="InterPro"/>
</dbReference>
<feature type="compositionally biased region" description="Low complexity" evidence="8">
    <location>
        <begin position="133"/>
        <end position="143"/>
    </location>
</feature>
<dbReference type="Pfam" id="PF00172">
    <property type="entry name" value="Zn_clus"/>
    <property type="match status" value="1"/>
</dbReference>
<dbReference type="PROSITE" id="PS00463">
    <property type="entry name" value="ZN2_CY6_FUNGAL_1"/>
    <property type="match status" value="1"/>
</dbReference>
<accession>A0A5N6UML0</accession>